<dbReference type="Gene3D" id="3.90.1720.10">
    <property type="entry name" value="endopeptidase domain like (from Nostoc punctiforme)"/>
    <property type="match status" value="1"/>
</dbReference>
<evidence type="ECO:0000313" key="2">
    <source>
        <dbReference type="Proteomes" id="UP001264156"/>
    </source>
</evidence>
<keyword evidence="2" id="KW-1185">Reference proteome</keyword>
<protein>
    <submittedName>
        <fullName evidence="1">YiiX/YebB-like N1pC/P60 family cysteine hydrolase</fullName>
    </submittedName>
</protein>
<dbReference type="InterPro" id="IPR024453">
    <property type="entry name" value="Peptidase_C92"/>
</dbReference>
<dbReference type="RefSeq" id="WP_125471994.1">
    <property type="nucleotide sequence ID" value="NZ_JAVKVN010000002.1"/>
</dbReference>
<sequence>MKTHMYRWTRKKQDRLKRATDRRFQGLWMGDAPELLTRERLLAGDVLFCGQSKQDKRTELIQKTTDGVYVHCGVYIGNGSVVDARSNGMRETSLEQFVADYSYIAVTRSHGAHEERSKKIVQFARRCVEYRLRYNLLGAILVPLREYLNLRKHYFFYWKQDKRRPRKPTWASTIRKGYFCSEFVVQCYVECGYVDEEQTYYHRGNWSPTGLAEENLFEFLGFMATGGLAAVSPDDPYLAGNAWVLTPEGQHSLKQHRQDMKAEMEALLRRIPRKEE</sequence>
<gene>
    <name evidence="1" type="ORF">RIU57_06210</name>
</gene>
<organism evidence="1 2">
    <name type="scientific">Achromobacter aegrifaciens</name>
    <dbReference type="NCBI Taxonomy" id="1287736"/>
    <lineage>
        <taxon>Bacteria</taxon>
        <taxon>Pseudomonadati</taxon>
        <taxon>Pseudomonadota</taxon>
        <taxon>Betaproteobacteria</taxon>
        <taxon>Burkholderiales</taxon>
        <taxon>Alcaligenaceae</taxon>
        <taxon>Achromobacter</taxon>
    </lineage>
</organism>
<dbReference type="SUPFAM" id="SSF54001">
    <property type="entry name" value="Cysteine proteinases"/>
    <property type="match status" value="1"/>
</dbReference>
<comment type="caution">
    <text evidence="1">The sequence shown here is derived from an EMBL/GenBank/DDBJ whole genome shotgun (WGS) entry which is preliminary data.</text>
</comment>
<reference evidence="2" key="1">
    <citation type="submission" date="2023-07" db="EMBL/GenBank/DDBJ databases">
        <title>Glyphosate-induced phosphonatase operons in soil bacteria of genus Achromobacter.</title>
        <authorList>
            <person name="Epiktetov D.O."/>
            <person name="Sviridov A.V."/>
            <person name="Tarlachkov S.V."/>
            <person name="Shushkova T.V."/>
            <person name="Toropygin I.Y."/>
            <person name="Leontievsky A."/>
        </authorList>
    </citation>
    <scope>NUCLEOTIDE SEQUENCE [LARGE SCALE GENOMIC DNA]</scope>
    <source>
        <strain evidence="2">Kg 16</strain>
    </source>
</reference>
<dbReference type="EMBL" id="JAVKVN010000002">
    <property type="protein sequence ID" value="MDR7944681.1"/>
    <property type="molecule type" value="Genomic_DNA"/>
</dbReference>
<proteinExistence type="predicted"/>
<accession>A0ABU2D992</accession>
<dbReference type="InterPro" id="IPR038765">
    <property type="entry name" value="Papain-like_cys_pep_sf"/>
</dbReference>
<evidence type="ECO:0000313" key="1">
    <source>
        <dbReference type="EMBL" id="MDR7944681.1"/>
    </source>
</evidence>
<dbReference type="Proteomes" id="UP001264156">
    <property type="component" value="Unassembled WGS sequence"/>
</dbReference>
<name>A0ABU2D992_ACHAE</name>
<dbReference type="Pfam" id="PF05708">
    <property type="entry name" value="Peptidase_C92"/>
    <property type="match status" value="1"/>
</dbReference>